<gene>
    <name evidence="2" type="ORF">DGQ38_13910</name>
</gene>
<name>A0A3D5J2A7_9FLAO</name>
<evidence type="ECO:0000256" key="1">
    <source>
        <dbReference type="SAM" id="Coils"/>
    </source>
</evidence>
<proteinExistence type="predicted"/>
<protein>
    <submittedName>
        <fullName evidence="2">Uncharacterized protein</fullName>
    </submittedName>
</protein>
<dbReference type="RefSeq" id="WP_273300523.1">
    <property type="nucleotide sequence ID" value="NZ_CAJXAW010000047.1"/>
</dbReference>
<reference evidence="2 3" key="1">
    <citation type="journal article" date="2018" name="Nat. Biotechnol.">
        <title>A standardized bacterial taxonomy based on genome phylogeny substantially revises the tree of life.</title>
        <authorList>
            <person name="Parks D.H."/>
            <person name="Chuvochina M."/>
            <person name="Waite D.W."/>
            <person name="Rinke C."/>
            <person name="Skarshewski A."/>
            <person name="Chaumeil P.A."/>
            <person name="Hugenholtz P."/>
        </authorList>
    </citation>
    <scope>NUCLEOTIDE SEQUENCE [LARGE SCALE GENOMIC DNA]</scope>
    <source>
        <strain evidence="2">UBA9359</strain>
    </source>
</reference>
<keyword evidence="1" id="KW-0175">Coiled coil</keyword>
<organism evidence="2 3">
    <name type="scientific">Zunongwangia profunda</name>
    <dbReference type="NCBI Taxonomy" id="398743"/>
    <lineage>
        <taxon>Bacteria</taxon>
        <taxon>Pseudomonadati</taxon>
        <taxon>Bacteroidota</taxon>
        <taxon>Flavobacteriia</taxon>
        <taxon>Flavobacteriales</taxon>
        <taxon>Flavobacteriaceae</taxon>
        <taxon>Zunongwangia</taxon>
    </lineage>
</organism>
<feature type="coiled-coil region" evidence="1">
    <location>
        <begin position="286"/>
        <end position="313"/>
    </location>
</feature>
<comment type="caution">
    <text evidence="2">The sequence shown here is derived from an EMBL/GenBank/DDBJ whole genome shotgun (WGS) entry which is preliminary data.</text>
</comment>
<sequence>MPFPKEEEFQKQQLLLSKLYKLQSQYREANSRLKSKEERSVQLKQVLEKEYHDVEQLDKLNLTALFYSILANKDKKQEKERQEYLKAKLQYEEAIKEIKLIKRTVEQLRIQINLLKNSEEKYQLLLREKEEFLLSLEDESSKNLQDVIDDINAAALHIQEIEEVLQEAEPALHYLNETFNQLQSAESWGTFDMIGGGLLVTSIKHGKIDEARLGISKAQFYLDNLSRELRDVVLPTQLNESIDIGDFNSFGDYIFDGLIFDFIVQEKISKSKSHVQRVYLQVSTIEHMLKNQLQELQNAIKAKMQQKLQLLKN</sequence>
<evidence type="ECO:0000313" key="3">
    <source>
        <dbReference type="Proteomes" id="UP000264330"/>
    </source>
</evidence>
<dbReference type="Proteomes" id="UP000264330">
    <property type="component" value="Unassembled WGS sequence"/>
</dbReference>
<feature type="coiled-coil region" evidence="1">
    <location>
        <begin position="19"/>
        <end position="46"/>
    </location>
</feature>
<evidence type="ECO:0000313" key="2">
    <source>
        <dbReference type="EMBL" id="HCV82137.1"/>
    </source>
</evidence>
<accession>A0A3D5J2A7</accession>
<dbReference type="EMBL" id="DPMF01000320">
    <property type="protein sequence ID" value="HCV82137.1"/>
    <property type="molecule type" value="Genomic_DNA"/>
</dbReference>
<feature type="coiled-coil region" evidence="1">
    <location>
        <begin position="77"/>
        <end position="135"/>
    </location>
</feature>
<dbReference type="AlphaFoldDB" id="A0A3D5J2A7"/>